<dbReference type="Gene3D" id="1.10.1740.10">
    <property type="match status" value="1"/>
</dbReference>
<keyword evidence="5" id="KW-1185">Reference proteome</keyword>
<evidence type="ECO:0000259" key="1">
    <source>
        <dbReference type="Pfam" id="PF04542"/>
    </source>
</evidence>
<dbReference type="GO" id="GO:0016987">
    <property type="term" value="F:sigma factor activity"/>
    <property type="evidence" value="ECO:0007669"/>
    <property type="project" value="InterPro"/>
</dbReference>
<dbReference type="Pfam" id="PF08281">
    <property type="entry name" value="Sigma70_r4_2"/>
    <property type="match status" value="1"/>
</dbReference>
<dbReference type="InterPro" id="IPR014284">
    <property type="entry name" value="RNA_pol_sigma-70_dom"/>
</dbReference>
<evidence type="ECO:0000259" key="2">
    <source>
        <dbReference type="Pfam" id="PF08281"/>
    </source>
</evidence>
<dbReference type="Proteomes" id="UP001059380">
    <property type="component" value="Chromosome"/>
</dbReference>
<dbReference type="EMBL" id="CP093313">
    <property type="protein sequence ID" value="UWZ83090.1"/>
    <property type="molecule type" value="Genomic_DNA"/>
</dbReference>
<evidence type="ECO:0000313" key="5">
    <source>
        <dbReference type="Proteomes" id="UP001059380"/>
    </source>
</evidence>
<feature type="domain" description="RNA polymerase sigma-70 region 2" evidence="1">
    <location>
        <begin position="16"/>
        <end position="83"/>
    </location>
</feature>
<gene>
    <name evidence="4" type="ORF">MOP44_21275</name>
</gene>
<feature type="domain" description="DUF6596" evidence="3">
    <location>
        <begin position="186"/>
        <end position="285"/>
    </location>
</feature>
<dbReference type="Pfam" id="PF20239">
    <property type="entry name" value="DUF6596"/>
    <property type="match status" value="1"/>
</dbReference>
<dbReference type="RefSeq" id="WP_260792423.1">
    <property type="nucleotide sequence ID" value="NZ_CP093313.1"/>
</dbReference>
<reference evidence="4" key="1">
    <citation type="submission" date="2021-04" db="EMBL/GenBank/DDBJ databases">
        <title>Phylogenetic analysis of Acidobacteriaceae.</title>
        <authorList>
            <person name="Qiu L."/>
            <person name="Zhang Q."/>
        </authorList>
    </citation>
    <scope>NUCLEOTIDE SEQUENCE</scope>
    <source>
        <strain evidence="4">DSM 25168</strain>
    </source>
</reference>
<dbReference type="Gene3D" id="1.10.10.10">
    <property type="entry name" value="Winged helix-like DNA-binding domain superfamily/Winged helix DNA-binding domain"/>
    <property type="match status" value="1"/>
</dbReference>
<feature type="domain" description="RNA polymerase sigma factor 70 region 4 type 2" evidence="2">
    <location>
        <begin position="117"/>
        <end position="168"/>
    </location>
</feature>
<dbReference type="PANTHER" id="PTHR47756:SF2">
    <property type="entry name" value="BLL6612 PROTEIN"/>
    <property type="match status" value="1"/>
</dbReference>
<dbReference type="InterPro" id="IPR013324">
    <property type="entry name" value="RNA_pol_sigma_r3/r4-like"/>
</dbReference>
<dbReference type="AlphaFoldDB" id="A0A9J7BMV7"/>
<dbReference type="GO" id="GO:0003677">
    <property type="term" value="F:DNA binding"/>
    <property type="evidence" value="ECO:0007669"/>
    <property type="project" value="InterPro"/>
</dbReference>
<dbReference type="KEGG" id="orp:MOP44_21275"/>
<evidence type="ECO:0000259" key="3">
    <source>
        <dbReference type="Pfam" id="PF20239"/>
    </source>
</evidence>
<dbReference type="Pfam" id="PF04542">
    <property type="entry name" value="Sigma70_r2"/>
    <property type="match status" value="1"/>
</dbReference>
<dbReference type="InterPro" id="IPR046531">
    <property type="entry name" value="DUF6596"/>
</dbReference>
<sequence>MPSTAPEQLRSTIETLYRSESGRVLATLVRLLGDLDLAEESMHEAFAAALESWPQTGIPQNPRPWMISTARFKAIDKIRRRARFDAAQTDLVRHLETRLNETSSEADEIDDDRLRLIFTCCHPLLAPEAQVALTLRELCGLTTEEIARAFLVTPATLAQRIVRAKTKIRETPIPYEVPTPQELPERLDAVLQVIYLVFNEGYSSAAGREVTRAELTGEAIRLGRLLLELQPEPEVMGLLALMLLQESRRAARTSPTGELILLENQDRALWNKEQIAEGTALVEKALASRRFGSYTLQAAIAAVHAQAETAAATDWRQIVALYNQLVRIQPSPVVQLNRAVAVAMRDGPEAGLKHIDAIFQQGELANYYLAHSARAEMCRRLGRIAEAKSAYEKALALTQQEPERRFLQDRIQQLK</sequence>
<protein>
    <submittedName>
        <fullName evidence="4">RNA polymerase sigma factor</fullName>
    </submittedName>
</protein>
<dbReference type="InterPro" id="IPR036388">
    <property type="entry name" value="WH-like_DNA-bd_sf"/>
</dbReference>
<dbReference type="Gene3D" id="1.25.40.10">
    <property type="entry name" value="Tetratricopeptide repeat domain"/>
    <property type="match status" value="1"/>
</dbReference>
<dbReference type="InterPro" id="IPR013249">
    <property type="entry name" value="RNA_pol_sigma70_r4_t2"/>
</dbReference>
<dbReference type="InterPro" id="IPR011990">
    <property type="entry name" value="TPR-like_helical_dom_sf"/>
</dbReference>
<dbReference type="PANTHER" id="PTHR47756">
    <property type="entry name" value="BLL6612 PROTEIN-RELATED"/>
    <property type="match status" value="1"/>
</dbReference>
<dbReference type="SUPFAM" id="SSF48452">
    <property type="entry name" value="TPR-like"/>
    <property type="match status" value="1"/>
</dbReference>
<organism evidence="4 5">
    <name type="scientific">Occallatibacter riparius</name>
    <dbReference type="NCBI Taxonomy" id="1002689"/>
    <lineage>
        <taxon>Bacteria</taxon>
        <taxon>Pseudomonadati</taxon>
        <taxon>Acidobacteriota</taxon>
        <taxon>Terriglobia</taxon>
        <taxon>Terriglobales</taxon>
        <taxon>Acidobacteriaceae</taxon>
        <taxon>Occallatibacter</taxon>
    </lineage>
</organism>
<accession>A0A9J7BMV7</accession>
<proteinExistence type="predicted"/>
<dbReference type="NCBIfam" id="TIGR02937">
    <property type="entry name" value="sigma70-ECF"/>
    <property type="match status" value="1"/>
</dbReference>
<name>A0A9J7BMV7_9BACT</name>
<dbReference type="GO" id="GO:0006352">
    <property type="term" value="P:DNA-templated transcription initiation"/>
    <property type="evidence" value="ECO:0007669"/>
    <property type="project" value="InterPro"/>
</dbReference>
<dbReference type="InterPro" id="IPR013325">
    <property type="entry name" value="RNA_pol_sigma_r2"/>
</dbReference>
<dbReference type="SUPFAM" id="SSF88659">
    <property type="entry name" value="Sigma3 and sigma4 domains of RNA polymerase sigma factors"/>
    <property type="match status" value="1"/>
</dbReference>
<evidence type="ECO:0000313" key="4">
    <source>
        <dbReference type="EMBL" id="UWZ83090.1"/>
    </source>
</evidence>
<dbReference type="InterPro" id="IPR007627">
    <property type="entry name" value="RNA_pol_sigma70_r2"/>
</dbReference>
<dbReference type="SUPFAM" id="SSF88946">
    <property type="entry name" value="Sigma2 domain of RNA polymerase sigma factors"/>
    <property type="match status" value="1"/>
</dbReference>